<reference evidence="2 3" key="1">
    <citation type="submission" date="2020-03" db="EMBL/GenBank/DDBJ databases">
        <title>Genome sequence of strain Massilia sp. TW-1.</title>
        <authorList>
            <person name="Chaudhary D.K."/>
        </authorList>
    </citation>
    <scope>NUCLEOTIDE SEQUENCE [LARGE SCALE GENOMIC DNA]</scope>
    <source>
        <strain evidence="2 3">TW-1</strain>
    </source>
</reference>
<keyword evidence="3" id="KW-1185">Reference proteome</keyword>
<dbReference type="Proteomes" id="UP000716322">
    <property type="component" value="Unassembled WGS sequence"/>
</dbReference>
<feature type="region of interest" description="Disordered" evidence="1">
    <location>
        <begin position="211"/>
        <end position="243"/>
    </location>
</feature>
<dbReference type="EMBL" id="JAAQOM010000002">
    <property type="protein sequence ID" value="NIA52843.1"/>
    <property type="molecule type" value="Genomic_DNA"/>
</dbReference>
<evidence type="ECO:0000313" key="2">
    <source>
        <dbReference type="EMBL" id="NIA52843.1"/>
    </source>
</evidence>
<evidence type="ECO:0000313" key="3">
    <source>
        <dbReference type="Proteomes" id="UP000716322"/>
    </source>
</evidence>
<protein>
    <submittedName>
        <fullName evidence="2">Uncharacterized protein</fullName>
    </submittedName>
</protein>
<evidence type="ECO:0000256" key="1">
    <source>
        <dbReference type="SAM" id="MobiDB-lite"/>
    </source>
</evidence>
<accession>A0ABX0P8F3</accession>
<sequence>MDNTRGNSMPIRRARAEDGVAMWALYGKSECAVAPTTTVGQLADTVAGISDARLAAGTITVPENYAMRTALVPKLLEVDDQMADHHGLNLDPDADSYQLIQSICYRLPYLSKEPGKMRAKGAGLLATHRAAAEDRLALSAIVARVADRLHLTTRQFAKPARANPALAAALDAPMRDVREQAQRTTPSCTWRTPPSRTRPWWNRPQLRRRASMNRRATWRAPRVSSARTTTACGGWPPENSGSEHVLMNIRGQSTF</sequence>
<name>A0ABX0P8F3_9BURK</name>
<proteinExistence type="predicted"/>
<gene>
    <name evidence="2" type="ORF">HAV22_04145</name>
</gene>
<comment type="caution">
    <text evidence="2">The sequence shown here is derived from an EMBL/GenBank/DDBJ whole genome shotgun (WGS) entry which is preliminary data.</text>
</comment>
<organism evidence="2 3">
    <name type="scientific">Telluria antibiotica</name>
    <dbReference type="NCBI Taxonomy" id="2717319"/>
    <lineage>
        <taxon>Bacteria</taxon>
        <taxon>Pseudomonadati</taxon>
        <taxon>Pseudomonadota</taxon>
        <taxon>Betaproteobacteria</taxon>
        <taxon>Burkholderiales</taxon>
        <taxon>Oxalobacteraceae</taxon>
        <taxon>Telluria group</taxon>
        <taxon>Telluria</taxon>
    </lineage>
</organism>
<dbReference type="RefSeq" id="WP_166856800.1">
    <property type="nucleotide sequence ID" value="NZ_JAAQOM010000002.1"/>
</dbReference>